<dbReference type="InParanoid" id="B8C9F2"/>
<dbReference type="InterPro" id="IPR038770">
    <property type="entry name" value="Na+/solute_symporter_sf"/>
</dbReference>
<dbReference type="EMBL" id="CM000646">
    <property type="protein sequence ID" value="EED89844.1"/>
    <property type="molecule type" value="Genomic_DNA"/>
</dbReference>
<dbReference type="RefSeq" id="XP_002292648.1">
    <property type="nucleotide sequence ID" value="XM_002292612.1"/>
</dbReference>
<protein>
    <submittedName>
        <fullName evidence="7">Sodium symporter</fullName>
    </submittedName>
</protein>
<dbReference type="Proteomes" id="UP000001449">
    <property type="component" value="Chromosome 10"/>
</dbReference>
<gene>
    <name evidence="7" type="ORF">THAPSDRAFT_8416</name>
</gene>
<dbReference type="Gene3D" id="1.20.1530.20">
    <property type="match status" value="1"/>
</dbReference>
<feature type="transmembrane region" description="Helical" evidence="6">
    <location>
        <begin position="190"/>
        <end position="209"/>
    </location>
</feature>
<dbReference type="InterPro" id="IPR004710">
    <property type="entry name" value="Bilac:Na_transpt"/>
</dbReference>
<comment type="subcellular location">
    <subcellularLocation>
        <location evidence="1">Membrane</location>
        <topology evidence="1">Multi-pass membrane protein</topology>
    </subcellularLocation>
</comment>
<keyword evidence="4 6" id="KW-1133">Transmembrane helix</keyword>
<dbReference type="Pfam" id="PF01758">
    <property type="entry name" value="SBF"/>
    <property type="match status" value="1"/>
</dbReference>
<evidence type="ECO:0000256" key="6">
    <source>
        <dbReference type="SAM" id="Phobius"/>
    </source>
</evidence>
<proteinExistence type="inferred from homology"/>
<reference evidence="7 8" key="1">
    <citation type="journal article" date="2004" name="Science">
        <title>The genome of the diatom Thalassiosira pseudonana: ecology, evolution, and metabolism.</title>
        <authorList>
            <person name="Armbrust E.V."/>
            <person name="Berges J.A."/>
            <person name="Bowler C."/>
            <person name="Green B.R."/>
            <person name="Martinez D."/>
            <person name="Putnam N.H."/>
            <person name="Zhou S."/>
            <person name="Allen A.E."/>
            <person name="Apt K.E."/>
            <person name="Bechner M."/>
            <person name="Brzezinski M.A."/>
            <person name="Chaal B.K."/>
            <person name="Chiovitti A."/>
            <person name="Davis A.K."/>
            <person name="Demarest M.S."/>
            <person name="Detter J.C."/>
            <person name="Glavina T."/>
            <person name="Goodstein D."/>
            <person name="Hadi M.Z."/>
            <person name="Hellsten U."/>
            <person name="Hildebrand M."/>
            <person name="Jenkins B.D."/>
            <person name="Jurka J."/>
            <person name="Kapitonov V.V."/>
            <person name="Kroger N."/>
            <person name="Lau W.W."/>
            <person name="Lane T.W."/>
            <person name="Larimer F.W."/>
            <person name="Lippmeier J.C."/>
            <person name="Lucas S."/>
            <person name="Medina M."/>
            <person name="Montsant A."/>
            <person name="Obornik M."/>
            <person name="Parker M.S."/>
            <person name="Palenik B."/>
            <person name="Pazour G.J."/>
            <person name="Richardson P.M."/>
            <person name="Rynearson T.A."/>
            <person name="Saito M.A."/>
            <person name="Schwartz D.C."/>
            <person name="Thamatrakoln K."/>
            <person name="Valentin K."/>
            <person name="Vardi A."/>
            <person name="Wilkerson F.P."/>
            <person name="Rokhsar D.S."/>
        </authorList>
    </citation>
    <scope>NUCLEOTIDE SEQUENCE [LARGE SCALE GENOMIC DNA]</scope>
    <source>
        <strain evidence="7 8">CCMP1335</strain>
    </source>
</reference>
<evidence type="ECO:0000256" key="1">
    <source>
        <dbReference type="ARBA" id="ARBA00004141"/>
    </source>
</evidence>
<dbReference type="InterPro" id="IPR002657">
    <property type="entry name" value="BilAc:Na_symport/Acr3"/>
</dbReference>
<feature type="transmembrane region" description="Helical" evidence="6">
    <location>
        <begin position="66"/>
        <end position="89"/>
    </location>
</feature>
<dbReference type="PaxDb" id="35128-Thaps8416"/>
<evidence type="ECO:0000313" key="8">
    <source>
        <dbReference type="Proteomes" id="UP000001449"/>
    </source>
</evidence>
<dbReference type="KEGG" id="tps:THAPSDRAFT_8416"/>
<dbReference type="PANTHER" id="PTHR10361">
    <property type="entry name" value="SODIUM-BILE ACID COTRANSPORTER"/>
    <property type="match status" value="1"/>
</dbReference>
<evidence type="ECO:0000256" key="5">
    <source>
        <dbReference type="ARBA" id="ARBA00023136"/>
    </source>
</evidence>
<evidence type="ECO:0000256" key="3">
    <source>
        <dbReference type="ARBA" id="ARBA00022692"/>
    </source>
</evidence>
<dbReference type="GO" id="GO:0016020">
    <property type="term" value="C:membrane"/>
    <property type="evidence" value="ECO:0007669"/>
    <property type="project" value="UniProtKB-SubCell"/>
</dbReference>
<feature type="transmembrane region" description="Helical" evidence="6">
    <location>
        <begin position="279"/>
        <end position="305"/>
    </location>
</feature>
<comment type="similarity">
    <text evidence="2">Belongs to the bile acid:sodium symporter (BASS) (TC 2.A.28) family.</text>
</comment>
<organism evidence="7 8">
    <name type="scientific">Thalassiosira pseudonana</name>
    <name type="common">Marine diatom</name>
    <name type="synonym">Cyclotella nana</name>
    <dbReference type="NCBI Taxonomy" id="35128"/>
    <lineage>
        <taxon>Eukaryota</taxon>
        <taxon>Sar</taxon>
        <taxon>Stramenopiles</taxon>
        <taxon>Ochrophyta</taxon>
        <taxon>Bacillariophyta</taxon>
        <taxon>Coscinodiscophyceae</taxon>
        <taxon>Thalassiosirophycidae</taxon>
        <taxon>Thalassiosirales</taxon>
        <taxon>Thalassiosiraceae</taxon>
        <taxon>Thalassiosira</taxon>
    </lineage>
</organism>
<evidence type="ECO:0000313" key="7">
    <source>
        <dbReference type="EMBL" id="EED89844.1"/>
    </source>
</evidence>
<dbReference type="STRING" id="35128.B8C9F2"/>
<dbReference type="OMA" id="QRTIAME"/>
<dbReference type="AlphaFoldDB" id="B8C9F2"/>
<keyword evidence="8" id="KW-1185">Reference proteome</keyword>
<accession>B8C9F2</accession>
<dbReference type="HOGENOM" id="CLU_034788_1_0_1"/>
<dbReference type="PANTHER" id="PTHR10361:SF30">
    <property type="entry name" value="SODIUM_METABOLITE COTRANSPORTER BASS6, CHLOROPLASTIC-RELATED"/>
    <property type="match status" value="1"/>
</dbReference>
<keyword evidence="5 6" id="KW-0472">Membrane</keyword>
<sequence>MAKSFCKLSPLWTVLSASIAVRYSSQLDSTIGSLRVMQYALSILMLAMGLTITPDDVSRAIKKPSIIISNVLLCFGMMPLLSVGIANVLRLSDDYKAGLVLLGCVSGGQASNLFALLAGGDVALSVACTLSTTLLGVVAIPLLVKYFLNCIVVVDGIGVLESVSSLVLLPLLIGLGVGKAMPSLVKRLESVFPLVGVLATLILVAGGASNSVATSSINATLASYLLPLLGGAVALLASHIEIGGTESMDDASRRTLVVETLSKSPTLAYVLAKKHFGQYAAAIPASGMVSLAVVGAAVASTWSMFDPIENTK</sequence>
<feature type="transmembrane region" description="Helical" evidence="6">
    <location>
        <begin position="36"/>
        <end position="54"/>
    </location>
</feature>
<feature type="transmembrane region" description="Helical" evidence="6">
    <location>
        <begin position="156"/>
        <end position="178"/>
    </location>
</feature>
<reference evidence="7 8" key="2">
    <citation type="journal article" date="2008" name="Nature">
        <title>The Phaeodactylum genome reveals the evolutionary history of diatom genomes.</title>
        <authorList>
            <person name="Bowler C."/>
            <person name="Allen A.E."/>
            <person name="Badger J.H."/>
            <person name="Grimwood J."/>
            <person name="Jabbari K."/>
            <person name="Kuo A."/>
            <person name="Maheswari U."/>
            <person name="Martens C."/>
            <person name="Maumus F."/>
            <person name="Otillar R.P."/>
            <person name="Rayko E."/>
            <person name="Salamov A."/>
            <person name="Vandepoele K."/>
            <person name="Beszteri B."/>
            <person name="Gruber A."/>
            <person name="Heijde M."/>
            <person name="Katinka M."/>
            <person name="Mock T."/>
            <person name="Valentin K."/>
            <person name="Verret F."/>
            <person name="Berges J.A."/>
            <person name="Brownlee C."/>
            <person name="Cadoret J.P."/>
            <person name="Chiovitti A."/>
            <person name="Choi C.J."/>
            <person name="Coesel S."/>
            <person name="De Martino A."/>
            <person name="Detter J.C."/>
            <person name="Durkin C."/>
            <person name="Falciatore A."/>
            <person name="Fournet J."/>
            <person name="Haruta M."/>
            <person name="Huysman M.J."/>
            <person name="Jenkins B.D."/>
            <person name="Jiroutova K."/>
            <person name="Jorgensen R.E."/>
            <person name="Joubert Y."/>
            <person name="Kaplan A."/>
            <person name="Kroger N."/>
            <person name="Kroth P.G."/>
            <person name="La Roche J."/>
            <person name="Lindquist E."/>
            <person name="Lommer M."/>
            <person name="Martin-Jezequel V."/>
            <person name="Lopez P.J."/>
            <person name="Lucas S."/>
            <person name="Mangogna M."/>
            <person name="McGinnis K."/>
            <person name="Medlin L.K."/>
            <person name="Montsant A."/>
            <person name="Oudot-Le Secq M.P."/>
            <person name="Napoli C."/>
            <person name="Obornik M."/>
            <person name="Parker M.S."/>
            <person name="Petit J.L."/>
            <person name="Porcel B.M."/>
            <person name="Poulsen N."/>
            <person name="Robison M."/>
            <person name="Rychlewski L."/>
            <person name="Rynearson T.A."/>
            <person name="Schmutz J."/>
            <person name="Shapiro H."/>
            <person name="Siaut M."/>
            <person name="Stanley M."/>
            <person name="Sussman M.R."/>
            <person name="Taylor A.R."/>
            <person name="Vardi A."/>
            <person name="von Dassow P."/>
            <person name="Vyverman W."/>
            <person name="Willis A."/>
            <person name="Wyrwicz L.S."/>
            <person name="Rokhsar D.S."/>
            <person name="Weissenbach J."/>
            <person name="Armbrust E.V."/>
            <person name="Green B.R."/>
            <person name="Van de Peer Y."/>
            <person name="Grigoriev I.V."/>
        </authorList>
    </citation>
    <scope>NUCLEOTIDE SEQUENCE [LARGE SCALE GENOMIC DNA]</scope>
    <source>
        <strain evidence="7 8">CCMP1335</strain>
    </source>
</reference>
<name>B8C9F2_THAPS</name>
<dbReference type="GeneID" id="7446843"/>
<keyword evidence="3 6" id="KW-0812">Transmembrane</keyword>
<evidence type="ECO:0000256" key="2">
    <source>
        <dbReference type="ARBA" id="ARBA00006528"/>
    </source>
</evidence>
<feature type="transmembrane region" description="Helical" evidence="6">
    <location>
        <begin position="221"/>
        <end position="244"/>
    </location>
</feature>
<dbReference type="eggNOG" id="KOG2718">
    <property type="taxonomic scope" value="Eukaryota"/>
</dbReference>
<evidence type="ECO:0000256" key="4">
    <source>
        <dbReference type="ARBA" id="ARBA00022989"/>
    </source>
</evidence>
<feature type="transmembrane region" description="Helical" evidence="6">
    <location>
        <begin position="122"/>
        <end position="144"/>
    </location>
</feature>